<accession>A0ABV6MFH8</accession>
<dbReference type="SUPFAM" id="SSF48371">
    <property type="entry name" value="ARM repeat"/>
    <property type="match status" value="1"/>
</dbReference>
<dbReference type="Proteomes" id="UP001589867">
    <property type="component" value="Unassembled WGS sequence"/>
</dbReference>
<evidence type="ECO:0000313" key="3">
    <source>
        <dbReference type="Proteomes" id="UP001589867"/>
    </source>
</evidence>
<feature type="compositionally biased region" description="Gly residues" evidence="1">
    <location>
        <begin position="37"/>
        <end position="47"/>
    </location>
</feature>
<dbReference type="InterPro" id="IPR011989">
    <property type="entry name" value="ARM-like"/>
</dbReference>
<dbReference type="Gene3D" id="1.25.10.10">
    <property type="entry name" value="Leucine-rich Repeat Variant"/>
    <property type="match status" value="1"/>
</dbReference>
<feature type="region of interest" description="Disordered" evidence="1">
    <location>
        <begin position="1"/>
        <end position="49"/>
    </location>
</feature>
<feature type="compositionally biased region" description="Low complexity" evidence="1">
    <location>
        <begin position="1"/>
        <end position="28"/>
    </location>
</feature>
<evidence type="ECO:0008006" key="4">
    <source>
        <dbReference type="Google" id="ProtNLM"/>
    </source>
</evidence>
<dbReference type="InterPro" id="IPR016024">
    <property type="entry name" value="ARM-type_fold"/>
</dbReference>
<proteinExistence type="predicted"/>
<protein>
    <recommendedName>
        <fullName evidence="4">AAA+ ATPase domain-containing protein</fullName>
    </recommendedName>
</protein>
<evidence type="ECO:0000256" key="1">
    <source>
        <dbReference type="SAM" id="MobiDB-lite"/>
    </source>
</evidence>
<organism evidence="2 3">
    <name type="scientific">Phytohabitans kaempferiae</name>
    <dbReference type="NCBI Taxonomy" id="1620943"/>
    <lineage>
        <taxon>Bacteria</taxon>
        <taxon>Bacillati</taxon>
        <taxon>Actinomycetota</taxon>
        <taxon>Actinomycetes</taxon>
        <taxon>Micromonosporales</taxon>
        <taxon>Micromonosporaceae</taxon>
    </lineage>
</organism>
<comment type="caution">
    <text evidence="2">The sequence shown here is derived from an EMBL/GenBank/DDBJ whole genome shotgun (WGS) entry which is preliminary data.</text>
</comment>
<reference evidence="2 3" key="1">
    <citation type="submission" date="2024-09" db="EMBL/GenBank/DDBJ databases">
        <authorList>
            <person name="Sun Q."/>
            <person name="Mori K."/>
        </authorList>
    </citation>
    <scope>NUCLEOTIDE SEQUENCE [LARGE SCALE GENOMIC DNA]</scope>
    <source>
        <strain evidence="2 3">TBRC 3947</strain>
    </source>
</reference>
<name>A0ABV6MFH8_9ACTN</name>
<evidence type="ECO:0000313" key="2">
    <source>
        <dbReference type="EMBL" id="MFC0533329.1"/>
    </source>
</evidence>
<dbReference type="RefSeq" id="WP_377260790.1">
    <property type="nucleotide sequence ID" value="NZ_JBHLUH010000081.1"/>
</dbReference>
<sequence>MSAPSAQAAPEAGGAAAPPATDAPATEPGQASAPAGDSGGHGPGKVGGAEAAHIDAEQPGRGSNRHMHELGADRRFAGDAVAGDKTVYNLFDGQKSAPLRPLSPSQEGFVRFTFVAPNGWDDLRVDFRDRRTVLLCGAPGHGRKTMAIRLLQTVEAAVIYELDPRVDLARMAERLAGQPFARGTAFLLCQPEDITRLDAYTFQSIEAALTAADARLVVTIGPEAQLRDDGLLRYQLQLPEAPARREILLRHLTYRLEDDEDRAAEILEPEEVEALVAETLERDGITCEVTAHLATLLSREGDRVDAARIRAQLRRRHTDEFEMWFDGLADLELRCFAIALAALHGLPYEEVARAARLLYDRLCDGGPVTLDDDSTLRVTGTDPFHNAPARLLRALQARTTETTVVTDYGRAPATTISYLDPEYAKRVIERAWRSHRIQDHLLDWLRDLVTSRSDQVRVYAGTTVGAIACVAFEYVRRSVLQPWADSDELHDREAVADALRVASGVPALRPAAVWLVDGWYRSGNVNMQSTAAIALGTRLGETDTTRSVRALERLTKVDDFAVRLGICRGFSSLLVKDPEGLVPLFYGVVERCLADPRRAVTAQLTFLLVAGDLLTDVHHPDGTIVRHPTLLHLAQRHAHLRRPLFLFWARALAGGSWINVAHIVLRYWAAYAESNPDILDALIRMVRAVNQIDPMAGAAIQRLARKWNGDEELIPMPNVGRAVGGVLNPEPLER</sequence>
<keyword evidence="3" id="KW-1185">Reference proteome</keyword>
<gene>
    <name evidence="2" type="ORF">ACFFIA_37560</name>
</gene>
<dbReference type="EMBL" id="JBHLUH010000081">
    <property type="protein sequence ID" value="MFC0533329.1"/>
    <property type="molecule type" value="Genomic_DNA"/>
</dbReference>